<dbReference type="InterPro" id="IPR033116">
    <property type="entry name" value="TRYPSIN_SER"/>
</dbReference>
<keyword evidence="6" id="KW-0720">Serine protease</keyword>
<keyword evidence="4" id="KW-1015">Disulfide bond</keyword>
<dbReference type="PROSITE" id="PS00134">
    <property type="entry name" value="TRYPSIN_HIS"/>
    <property type="match status" value="1"/>
</dbReference>
<dbReference type="PROSITE" id="PS00135">
    <property type="entry name" value="TRYPSIN_SER"/>
    <property type="match status" value="1"/>
</dbReference>
<dbReference type="GO" id="GO:0004252">
    <property type="term" value="F:serine-type endopeptidase activity"/>
    <property type="evidence" value="ECO:0007669"/>
    <property type="project" value="InterPro"/>
</dbReference>
<evidence type="ECO:0000256" key="6">
    <source>
        <dbReference type="RuleBase" id="RU363034"/>
    </source>
</evidence>
<keyword evidence="10" id="KW-1185">Reference proteome</keyword>
<evidence type="ECO:0000313" key="10">
    <source>
        <dbReference type="Proteomes" id="UP000694569"/>
    </source>
</evidence>
<dbReference type="Gene3D" id="2.40.10.10">
    <property type="entry name" value="Trypsin-like serine proteases"/>
    <property type="match status" value="1"/>
</dbReference>
<reference evidence="9" key="2">
    <citation type="submission" date="2025-09" db="UniProtKB">
        <authorList>
            <consortium name="Ensembl"/>
        </authorList>
    </citation>
    <scope>IDENTIFICATION</scope>
</reference>
<dbReference type="Ensembl" id="ENSLLET00000034072.1">
    <property type="protein sequence ID" value="ENSLLEP00000032809.1"/>
    <property type="gene ID" value="ENSLLEG00000020798.1"/>
</dbReference>
<dbReference type="CDD" id="cd00190">
    <property type="entry name" value="Tryp_SPc"/>
    <property type="match status" value="1"/>
</dbReference>
<feature type="domain" description="Peptidase S1" evidence="8">
    <location>
        <begin position="37"/>
        <end position="277"/>
    </location>
</feature>
<dbReference type="SUPFAM" id="SSF50494">
    <property type="entry name" value="Trypsin-like serine proteases"/>
    <property type="match status" value="1"/>
</dbReference>
<accession>A0A8C5WET2</accession>
<dbReference type="Pfam" id="PF00089">
    <property type="entry name" value="Trypsin"/>
    <property type="match status" value="1"/>
</dbReference>
<evidence type="ECO:0000256" key="1">
    <source>
        <dbReference type="ARBA" id="ARBA00022670"/>
    </source>
</evidence>
<dbReference type="InterPro" id="IPR001314">
    <property type="entry name" value="Peptidase_S1A"/>
</dbReference>
<dbReference type="InterPro" id="IPR018114">
    <property type="entry name" value="TRYPSIN_HIS"/>
</dbReference>
<evidence type="ECO:0000256" key="4">
    <source>
        <dbReference type="ARBA" id="ARBA00023157"/>
    </source>
</evidence>
<evidence type="ECO:0000313" key="9">
    <source>
        <dbReference type="Ensembl" id="ENSLLEP00000032809.1"/>
    </source>
</evidence>
<protein>
    <recommendedName>
        <fullName evidence="8">Peptidase S1 domain-containing protein</fullName>
    </recommendedName>
</protein>
<evidence type="ECO:0000259" key="8">
    <source>
        <dbReference type="PROSITE" id="PS50240"/>
    </source>
</evidence>
<dbReference type="SMART" id="SM00020">
    <property type="entry name" value="Tryp_SPc"/>
    <property type="match status" value="1"/>
</dbReference>
<evidence type="ECO:0000256" key="5">
    <source>
        <dbReference type="ARBA" id="ARBA00023180"/>
    </source>
</evidence>
<reference evidence="9" key="1">
    <citation type="submission" date="2025-08" db="UniProtKB">
        <authorList>
            <consortium name="Ensembl"/>
        </authorList>
    </citation>
    <scope>IDENTIFICATION</scope>
</reference>
<keyword evidence="1 6" id="KW-0645">Protease</keyword>
<evidence type="ECO:0000256" key="7">
    <source>
        <dbReference type="SAM" id="SignalP"/>
    </source>
</evidence>
<evidence type="ECO:0000256" key="2">
    <source>
        <dbReference type="ARBA" id="ARBA00022729"/>
    </source>
</evidence>
<feature type="chain" id="PRO_5034357850" description="Peptidase S1 domain-containing protein" evidence="7">
    <location>
        <begin position="24"/>
        <end position="308"/>
    </location>
</feature>
<dbReference type="InterPro" id="IPR043504">
    <property type="entry name" value="Peptidase_S1_PA_chymotrypsin"/>
</dbReference>
<dbReference type="PROSITE" id="PS50240">
    <property type="entry name" value="TRYPSIN_DOM"/>
    <property type="match status" value="1"/>
</dbReference>
<dbReference type="PRINTS" id="PR00722">
    <property type="entry name" value="CHYMOTRYPSIN"/>
</dbReference>
<dbReference type="GO" id="GO:0006508">
    <property type="term" value="P:proteolysis"/>
    <property type="evidence" value="ECO:0007669"/>
    <property type="project" value="UniProtKB-KW"/>
</dbReference>
<organism evidence="9 10">
    <name type="scientific">Leptobrachium leishanense</name>
    <name type="common">Leishan spiny toad</name>
    <dbReference type="NCBI Taxonomy" id="445787"/>
    <lineage>
        <taxon>Eukaryota</taxon>
        <taxon>Metazoa</taxon>
        <taxon>Chordata</taxon>
        <taxon>Craniata</taxon>
        <taxon>Vertebrata</taxon>
        <taxon>Euteleostomi</taxon>
        <taxon>Amphibia</taxon>
        <taxon>Batrachia</taxon>
        <taxon>Anura</taxon>
        <taxon>Pelobatoidea</taxon>
        <taxon>Megophryidae</taxon>
        <taxon>Leptobrachium</taxon>
    </lineage>
</organism>
<dbReference type="InterPro" id="IPR001254">
    <property type="entry name" value="Trypsin_dom"/>
</dbReference>
<keyword evidence="5" id="KW-0325">Glycoprotein</keyword>
<proteinExistence type="predicted"/>
<dbReference type="PANTHER" id="PTHR24253">
    <property type="entry name" value="TRANSMEMBRANE PROTEASE SERINE"/>
    <property type="match status" value="1"/>
</dbReference>
<dbReference type="PANTHER" id="PTHR24253:SF159">
    <property type="entry name" value="SERINE PROTEASE 42"/>
    <property type="match status" value="1"/>
</dbReference>
<evidence type="ECO:0000256" key="3">
    <source>
        <dbReference type="ARBA" id="ARBA00022801"/>
    </source>
</evidence>
<feature type="signal peptide" evidence="7">
    <location>
        <begin position="1"/>
        <end position="23"/>
    </location>
</feature>
<dbReference type="GeneTree" id="ENSGT00940000154999"/>
<keyword evidence="2 7" id="KW-0732">Signal</keyword>
<sequence>MGSPNISIILLVFACVPGLLVKAVTDQCGVGRVTSRIVGGTNASDGSWPWQVSLQYKQRHICGGSLIAPKWVMTAAHCFDISKSPSVYTVVLGAYQLSTTNSHQVTSDVRYIVVNSVFDGTGSSGDIALIELSSKVTYTGFIRPVCLAPASITFPNGMDCWVTGWGTTSYGGSLAKTLQQVMVPLIDQAACNVMYNTNAGYNYDFIIIERDQICAGYETGQKDACQGDSGGPLVCDVRGVWYQVGVVSWGDDCALPNRPGVYTLVPHYRTWMSSYKVTFSCSSSLSPPTVTLILLAACSFLRTMDLFS</sequence>
<keyword evidence="3 6" id="KW-0378">Hydrolase</keyword>
<dbReference type="FunFam" id="2.40.10.10:FF:000039">
    <property type="entry name" value="Brain-specific serine protease 4"/>
    <property type="match status" value="1"/>
</dbReference>
<dbReference type="Proteomes" id="UP000694569">
    <property type="component" value="Unplaced"/>
</dbReference>
<dbReference type="AlphaFoldDB" id="A0A8C5WET2"/>
<name>A0A8C5WET2_9ANUR</name>
<dbReference type="InterPro" id="IPR009003">
    <property type="entry name" value="Peptidase_S1_PA"/>
</dbReference>